<feature type="transmembrane region" description="Helical" evidence="6">
    <location>
        <begin position="122"/>
        <end position="141"/>
    </location>
</feature>
<name>A0ABT3SVT3_9GAMM</name>
<sequence>MNQTLLIAQVAAFIATSCTVLFVGFSIRDALKRREQLWIKIRASHVSKVEAGAEFVRTVLLETVRPMSSVQKLLRQTKKNLLRAGVGRNAEDYVADGLWQGLLGGISIMLAVSLLSSPVSGLLLGTAGGVLWAMWIKPSMLDSNATQRSRLIYRRIPYALDLSVLVLETGGTLREGLEEISLQNDPLADELRITLLEMDSGSTQAAALRGMGQRVGLESLETILTAINRGEETGAPMVATLITQAEMFRERRLQEIEKMAVEAPTKMTFPNMMIMVSVLLLIIGPLLIQLVSSGLF</sequence>
<evidence type="ECO:0000256" key="2">
    <source>
        <dbReference type="ARBA" id="ARBA00022475"/>
    </source>
</evidence>
<evidence type="ECO:0000256" key="1">
    <source>
        <dbReference type="ARBA" id="ARBA00004651"/>
    </source>
</evidence>
<evidence type="ECO:0000256" key="6">
    <source>
        <dbReference type="SAM" id="Phobius"/>
    </source>
</evidence>
<dbReference type="RefSeq" id="WP_279252913.1">
    <property type="nucleotide sequence ID" value="NZ_SHNP01000003.1"/>
</dbReference>
<keyword evidence="2" id="KW-1003">Cell membrane</keyword>
<proteinExistence type="predicted"/>
<feature type="domain" description="Type II secretion system protein GspF" evidence="7">
    <location>
        <begin position="164"/>
        <end position="285"/>
    </location>
</feature>
<gene>
    <name evidence="8" type="ORF">EYC87_10990</name>
</gene>
<comment type="caution">
    <text evidence="8">The sequence shown here is derived from an EMBL/GenBank/DDBJ whole genome shotgun (WGS) entry which is preliminary data.</text>
</comment>
<feature type="transmembrane region" description="Helical" evidence="6">
    <location>
        <begin position="6"/>
        <end position="27"/>
    </location>
</feature>
<evidence type="ECO:0000259" key="7">
    <source>
        <dbReference type="Pfam" id="PF00482"/>
    </source>
</evidence>
<keyword evidence="5 6" id="KW-0472">Membrane</keyword>
<evidence type="ECO:0000256" key="4">
    <source>
        <dbReference type="ARBA" id="ARBA00022989"/>
    </source>
</evidence>
<dbReference type="PANTHER" id="PTHR35007">
    <property type="entry name" value="INTEGRAL MEMBRANE PROTEIN-RELATED"/>
    <property type="match status" value="1"/>
</dbReference>
<feature type="transmembrane region" description="Helical" evidence="6">
    <location>
        <begin position="272"/>
        <end position="291"/>
    </location>
</feature>
<protein>
    <recommendedName>
        <fullName evidence="7">Type II secretion system protein GspF domain-containing protein</fullName>
    </recommendedName>
</protein>
<keyword evidence="9" id="KW-1185">Reference proteome</keyword>
<evidence type="ECO:0000313" key="8">
    <source>
        <dbReference type="EMBL" id="MCX2974106.1"/>
    </source>
</evidence>
<dbReference type="EMBL" id="SHNP01000003">
    <property type="protein sequence ID" value="MCX2974106.1"/>
    <property type="molecule type" value="Genomic_DNA"/>
</dbReference>
<keyword evidence="3 6" id="KW-0812">Transmembrane</keyword>
<comment type="subcellular location">
    <subcellularLocation>
        <location evidence="1">Cell membrane</location>
        <topology evidence="1">Multi-pass membrane protein</topology>
    </subcellularLocation>
</comment>
<evidence type="ECO:0000256" key="5">
    <source>
        <dbReference type="ARBA" id="ARBA00023136"/>
    </source>
</evidence>
<organism evidence="8 9">
    <name type="scientific">Candidatus Seongchinamella marina</name>
    <dbReference type="NCBI Taxonomy" id="2518990"/>
    <lineage>
        <taxon>Bacteria</taxon>
        <taxon>Pseudomonadati</taxon>
        <taxon>Pseudomonadota</taxon>
        <taxon>Gammaproteobacteria</taxon>
        <taxon>Cellvibrionales</taxon>
        <taxon>Halieaceae</taxon>
        <taxon>Seongchinamella</taxon>
    </lineage>
</organism>
<evidence type="ECO:0000256" key="3">
    <source>
        <dbReference type="ARBA" id="ARBA00022692"/>
    </source>
</evidence>
<dbReference type="PANTHER" id="PTHR35007:SF2">
    <property type="entry name" value="PILUS ASSEMBLE PROTEIN"/>
    <property type="match status" value="1"/>
</dbReference>
<evidence type="ECO:0000313" key="9">
    <source>
        <dbReference type="Proteomes" id="UP001143307"/>
    </source>
</evidence>
<reference evidence="8" key="1">
    <citation type="submission" date="2019-02" db="EMBL/GenBank/DDBJ databases">
        <authorList>
            <person name="Li S.-H."/>
        </authorList>
    </citation>
    <scope>NUCLEOTIDE SEQUENCE</scope>
    <source>
        <strain evidence="8">IMCC8485</strain>
    </source>
</reference>
<accession>A0ABT3SVT3</accession>
<dbReference type="Proteomes" id="UP001143307">
    <property type="component" value="Unassembled WGS sequence"/>
</dbReference>
<dbReference type="InterPro" id="IPR018076">
    <property type="entry name" value="T2SS_GspF_dom"/>
</dbReference>
<dbReference type="Pfam" id="PF00482">
    <property type="entry name" value="T2SSF"/>
    <property type="match status" value="1"/>
</dbReference>
<keyword evidence="4 6" id="KW-1133">Transmembrane helix</keyword>